<dbReference type="InterPro" id="IPR001296">
    <property type="entry name" value="Glyco_trans_1"/>
</dbReference>
<dbReference type="RefSeq" id="WP_103041095.1">
    <property type="nucleotide sequence ID" value="NZ_POWG01000035.1"/>
</dbReference>
<dbReference type="PANTHER" id="PTHR12526:SF638">
    <property type="entry name" value="SPORE COAT PROTEIN SA"/>
    <property type="match status" value="1"/>
</dbReference>
<proteinExistence type="predicted"/>
<name>A0A2K1FUD3_9PROT</name>
<dbReference type="GO" id="GO:0016757">
    <property type="term" value="F:glycosyltransferase activity"/>
    <property type="evidence" value="ECO:0007669"/>
    <property type="project" value="InterPro"/>
</dbReference>
<dbReference type="Pfam" id="PF13439">
    <property type="entry name" value="Glyco_transf_4"/>
    <property type="match status" value="1"/>
</dbReference>
<evidence type="ECO:0000259" key="1">
    <source>
        <dbReference type="Pfam" id="PF00534"/>
    </source>
</evidence>
<dbReference type="CDD" id="cd03819">
    <property type="entry name" value="GT4_WavL-like"/>
    <property type="match status" value="1"/>
</dbReference>
<gene>
    <name evidence="3" type="ORF">C1S70_25015</name>
</gene>
<dbReference type="Proteomes" id="UP000236268">
    <property type="component" value="Unassembled WGS sequence"/>
</dbReference>
<protein>
    <submittedName>
        <fullName evidence="3">Glycosyl transferase</fullName>
    </submittedName>
</protein>
<dbReference type="AlphaFoldDB" id="A0A2K1FUD3"/>
<dbReference type="Gene3D" id="3.40.50.2000">
    <property type="entry name" value="Glycogen Phosphorylase B"/>
    <property type="match status" value="2"/>
</dbReference>
<dbReference type="PANTHER" id="PTHR12526">
    <property type="entry name" value="GLYCOSYLTRANSFERASE"/>
    <property type="match status" value="1"/>
</dbReference>
<feature type="domain" description="Glycosyltransferase subfamily 4-like N-terminal" evidence="2">
    <location>
        <begin position="44"/>
        <end position="197"/>
    </location>
</feature>
<evidence type="ECO:0000259" key="2">
    <source>
        <dbReference type="Pfam" id="PF13439"/>
    </source>
</evidence>
<evidence type="ECO:0000313" key="4">
    <source>
        <dbReference type="Proteomes" id="UP000236268"/>
    </source>
</evidence>
<sequence length="413" mass="44877">MDVESQLSTGEDPRNPAGAFAKGAFAAGGRRPVVLQVLPALVTGGAERGCIDVALALAQAGALPLVASEGGPMAAELDRAGIRHITLPLASKNPLVIRRNARKLEAIIRENGVDIVHARSRAPAWSAWLACQATGARYMTTFHAPYNYKNGLKRWYNSVMARGERIIAISDFIRRHILENYAVDPAVIRTIHRGIDPLSFAPERVSSARMIQLAQKWRLPDDKPVILLPGRLTRWKGQTVLIDALAKLGRKDVCALLVGSDQGRTGYRQELEEQVRRAGLEGVVKMTDHCNDMAAAYRLSTVVVSASQEPEAFGRVIAEAQAMGRPVIVSAIGAYQETVIPGETAWVVPPADPDALAKALDEALSLTTEQRDAIGARARVFVAERYTKQRMCADTLAVYAELLAEPKRAQQGR</sequence>
<comment type="caution">
    <text evidence="3">The sequence shown here is derived from an EMBL/GenBank/DDBJ whole genome shotgun (WGS) entry which is preliminary data.</text>
</comment>
<dbReference type="Pfam" id="PF00534">
    <property type="entry name" value="Glycos_transf_1"/>
    <property type="match status" value="1"/>
</dbReference>
<accession>A0A2K1FUD3</accession>
<dbReference type="EMBL" id="POWG01000035">
    <property type="protein sequence ID" value="PNQ96136.1"/>
    <property type="molecule type" value="Genomic_DNA"/>
</dbReference>
<dbReference type="SUPFAM" id="SSF53756">
    <property type="entry name" value="UDP-Glycosyltransferase/glycogen phosphorylase"/>
    <property type="match status" value="1"/>
</dbReference>
<dbReference type="InterPro" id="IPR028098">
    <property type="entry name" value="Glyco_trans_4-like_N"/>
</dbReference>
<organism evidence="3 4">
    <name type="scientific">Azospirillum argentinense</name>
    <dbReference type="NCBI Taxonomy" id="2970906"/>
    <lineage>
        <taxon>Bacteria</taxon>
        <taxon>Pseudomonadati</taxon>
        <taxon>Pseudomonadota</taxon>
        <taxon>Alphaproteobacteria</taxon>
        <taxon>Rhodospirillales</taxon>
        <taxon>Azospirillaceae</taxon>
        <taxon>Azospirillum</taxon>
    </lineage>
</organism>
<reference evidence="3 4" key="1">
    <citation type="submission" date="2018-01" db="EMBL/GenBank/DDBJ databases">
        <title>Whole genome sequence of Azospirillum brasilense REC3 isolated from strawberry roots.</title>
        <authorList>
            <person name="Fontana C.A."/>
            <person name="Salazar S.M."/>
            <person name="Bassi D."/>
            <person name="Puglisi E."/>
            <person name="Lovaisa N.C."/>
            <person name="Toffoli L.M."/>
            <person name="Pedraza R."/>
            <person name="Cocconcelli P.S."/>
        </authorList>
    </citation>
    <scope>NUCLEOTIDE SEQUENCE [LARGE SCALE GENOMIC DNA]</scope>
    <source>
        <strain evidence="3 4">REC3</strain>
    </source>
</reference>
<evidence type="ECO:0000313" key="3">
    <source>
        <dbReference type="EMBL" id="PNQ96136.1"/>
    </source>
</evidence>
<keyword evidence="3" id="KW-0808">Transferase</keyword>
<feature type="domain" description="Glycosyl transferase family 1" evidence="1">
    <location>
        <begin position="214"/>
        <end position="379"/>
    </location>
</feature>